<comment type="caution">
    <text evidence="1">The sequence shown here is derived from an EMBL/GenBank/DDBJ whole genome shotgun (WGS) entry which is preliminary data.</text>
</comment>
<accession>A0ACB6QHV9</accession>
<sequence>MFPAIFSPDSISARLEKENLWCHYVFLSHPEHDKKSKGLVVTGYGAGRAMLGVAETLTVMVIYGGIKESQEPEAAVVERSDVVKETQSLYVGLWIVVKELPLYDSAQYFLLTSAITIHKPIAPFSLSFTLRAIGECGWPLGSSQFQNNEESWDRPIFARQGCI</sequence>
<dbReference type="Proteomes" id="UP000799755">
    <property type="component" value="Unassembled WGS sequence"/>
</dbReference>
<name>A0ACB6QHV9_9PLEO</name>
<organism evidence="1 2">
    <name type="scientific">Lindgomyces ingoldianus</name>
    <dbReference type="NCBI Taxonomy" id="673940"/>
    <lineage>
        <taxon>Eukaryota</taxon>
        <taxon>Fungi</taxon>
        <taxon>Dikarya</taxon>
        <taxon>Ascomycota</taxon>
        <taxon>Pezizomycotina</taxon>
        <taxon>Dothideomycetes</taxon>
        <taxon>Pleosporomycetidae</taxon>
        <taxon>Pleosporales</taxon>
        <taxon>Lindgomycetaceae</taxon>
        <taxon>Lindgomyces</taxon>
    </lineage>
</organism>
<evidence type="ECO:0000313" key="1">
    <source>
        <dbReference type="EMBL" id="KAF2466470.1"/>
    </source>
</evidence>
<protein>
    <submittedName>
        <fullName evidence="1">Uncharacterized protein</fullName>
    </submittedName>
</protein>
<reference evidence="1" key="1">
    <citation type="journal article" date="2020" name="Stud. Mycol.">
        <title>101 Dothideomycetes genomes: a test case for predicting lifestyles and emergence of pathogens.</title>
        <authorList>
            <person name="Haridas S."/>
            <person name="Albert R."/>
            <person name="Binder M."/>
            <person name="Bloem J."/>
            <person name="Labutti K."/>
            <person name="Salamov A."/>
            <person name="Andreopoulos B."/>
            <person name="Baker S."/>
            <person name="Barry K."/>
            <person name="Bills G."/>
            <person name="Bluhm B."/>
            <person name="Cannon C."/>
            <person name="Castanera R."/>
            <person name="Culley D."/>
            <person name="Daum C."/>
            <person name="Ezra D."/>
            <person name="Gonzalez J."/>
            <person name="Henrissat B."/>
            <person name="Kuo A."/>
            <person name="Liang C."/>
            <person name="Lipzen A."/>
            <person name="Lutzoni F."/>
            <person name="Magnuson J."/>
            <person name="Mondo S."/>
            <person name="Nolan M."/>
            <person name="Ohm R."/>
            <person name="Pangilinan J."/>
            <person name="Park H.-J."/>
            <person name="Ramirez L."/>
            <person name="Alfaro M."/>
            <person name="Sun H."/>
            <person name="Tritt A."/>
            <person name="Yoshinaga Y."/>
            <person name="Zwiers L.-H."/>
            <person name="Turgeon B."/>
            <person name="Goodwin S."/>
            <person name="Spatafora J."/>
            <person name="Crous P."/>
            <person name="Grigoriev I."/>
        </authorList>
    </citation>
    <scope>NUCLEOTIDE SEQUENCE</scope>
    <source>
        <strain evidence="1">ATCC 200398</strain>
    </source>
</reference>
<proteinExistence type="predicted"/>
<dbReference type="EMBL" id="MU003525">
    <property type="protein sequence ID" value="KAF2466470.1"/>
    <property type="molecule type" value="Genomic_DNA"/>
</dbReference>
<evidence type="ECO:0000313" key="2">
    <source>
        <dbReference type="Proteomes" id="UP000799755"/>
    </source>
</evidence>
<keyword evidence="2" id="KW-1185">Reference proteome</keyword>
<gene>
    <name evidence="1" type="ORF">BDR25DRAFT_359797</name>
</gene>